<dbReference type="InterPro" id="IPR000571">
    <property type="entry name" value="Znf_CCCH"/>
</dbReference>
<evidence type="ECO:0000256" key="4">
    <source>
        <dbReference type="ARBA" id="ARBA00022833"/>
    </source>
</evidence>
<evidence type="ECO:0000259" key="7">
    <source>
        <dbReference type="PROSITE" id="PS50103"/>
    </source>
</evidence>
<dbReference type="InterPro" id="IPR036397">
    <property type="entry name" value="RNaseH_sf"/>
</dbReference>
<evidence type="ECO:0000256" key="6">
    <source>
        <dbReference type="SAM" id="MobiDB-lite"/>
    </source>
</evidence>
<gene>
    <name evidence="8" type="ORF">K493DRAFT_11489</name>
</gene>
<name>A0A1Y1YIM7_9FUNG</name>
<keyword evidence="2 5" id="KW-0479">Metal-binding</keyword>
<evidence type="ECO:0000313" key="8">
    <source>
        <dbReference type="EMBL" id="ORX97829.1"/>
    </source>
</evidence>
<dbReference type="InParanoid" id="A0A1Y1YIM7"/>
<evidence type="ECO:0000313" key="9">
    <source>
        <dbReference type="Proteomes" id="UP000193498"/>
    </source>
</evidence>
<keyword evidence="3 5" id="KW-0863">Zinc-finger</keyword>
<accession>A0A1Y1YIM7</accession>
<dbReference type="OrthoDB" id="414075at2759"/>
<feature type="zinc finger region" description="C3H1-type" evidence="5">
    <location>
        <begin position="297"/>
        <end position="325"/>
    </location>
</feature>
<dbReference type="SUPFAM" id="SSF53098">
    <property type="entry name" value="Ribonuclease H-like"/>
    <property type="match status" value="1"/>
</dbReference>
<dbReference type="GO" id="GO:0017069">
    <property type="term" value="F:snRNA binding"/>
    <property type="evidence" value="ECO:0007669"/>
    <property type="project" value="TreeGrafter"/>
</dbReference>
<dbReference type="Gene3D" id="6.10.250.3220">
    <property type="match status" value="1"/>
</dbReference>
<dbReference type="GO" id="GO:0008270">
    <property type="term" value="F:zinc ion binding"/>
    <property type="evidence" value="ECO:0007669"/>
    <property type="project" value="UniProtKB-KW"/>
</dbReference>
<dbReference type="Proteomes" id="UP000193498">
    <property type="component" value="Unassembled WGS sequence"/>
</dbReference>
<sequence length="444" mass="49668">MASLDQQTAPRAHNDVTKDNLVESQSKIISCIAQATFVSIDTEFTGLGRGPSQNTRASNIEERYVALREVVLNHAMVAFGLSAFKESTPESPESASLETSYTADHFNFTLLCQVCSSLCNLPSFSAFLTGFLGQNAYTVNPKSLSFLAESGFDFNKQAISGIPYFPGDIQESNRSDKFNVAMRQIFRRLLTAKVPVVVHNGLLDIMFLYHGFYACLPRRLDTFLADLSDMFPQGIYDTKYIADYLTREKASFLLYLFKKYEREQLKRKTNSRKTYVTVAHNNVIVDSPVKAPHPLNKSAAKHCQQFANHGHCPKGVRCPLSHDLDVILDAEMNKRKRRRKEEHSDEAKPDTESEESGVQAPSSNDACDPPATTQSQSQSHSAHFDAYMTGFVFARQALTYSLATLQESHVNRIYLIGKSFPLIISKSAFAGYSESHEAQRPQLI</sequence>
<dbReference type="InterPro" id="IPR012337">
    <property type="entry name" value="RNaseH-like_sf"/>
</dbReference>
<dbReference type="EMBL" id="MCFE01000125">
    <property type="protein sequence ID" value="ORX97829.1"/>
    <property type="molecule type" value="Genomic_DNA"/>
</dbReference>
<dbReference type="GO" id="GO:0015030">
    <property type="term" value="C:Cajal body"/>
    <property type="evidence" value="ECO:0007669"/>
    <property type="project" value="TreeGrafter"/>
</dbReference>
<feature type="compositionally biased region" description="Basic and acidic residues" evidence="6">
    <location>
        <begin position="341"/>
        <end position="351"/>
    </location>
</feature>
<dbReference type="STRING" id="1314790.A0A1Y1YIM7"/>
<comment type="similarity">
    <text evidence="1">Belongs to the CAF1 family.</text>
</comment>
<dbReference type="InterPro" id="IPR006941">
    <property type="entry name" value="RNase_CAF1"/>
</dbReference>
<organism evidence="8 9">
    <name type="scientific">Basidiobolus meristosporus CBS 931.73</name>
    <dbReference type="NCBI Taxonomy" id="1314790"/>
    <lineage>
        <taxon>Eukaryota</taxon>
        <taxon>Fungi</taxon>
        <taxon>Fungi incertae sedis</taxon>
        <taxon>Zoopagomycota</taxon>
        <taxon>Entomophthoromycotina</taxon>
        <taxon>Basidiobolomycetes</taxon>
        <taxon>Basidiobolales</taxon>
        <taxon>Basidiobolaceae</taxon>
        <taxon>Basidiobolus</taxon>
    </lineage>
</organism>
<dbReference type="InterPro" id="IPR036855">
    <property type="entry name" value="Znf_CCCH_sf"/>
</dbReference>
<dbReference type="Pfam" id="PF04857">
    <property type="entry name" value="CAF1"/>
    <property type="match status" value="2"/>
</dbReference>
<dbReference type="PANTHER" id="PTHR15092:SF37">
    <property type="entry name" value="TARGET OF EGR1 PROTEIN 1"/>
    <property type="match status" value="1"/>
</dbReference>
<dbReference type="AlphaFoldDB" id="A0A1Y1YIM7"/>
<evidence type="ECO:0000256" key="2">
    <source>
        <dbReference type="ARBA" id="ARBA00022723"/>
    </source>
</evidence>
<feature type="domain" description="C3H1-type" evidence="7">
    <location>
        <begin position="297"/>
        <end position="325"/>
    </location>
</feature>
<dbReference type="SUPFAM" id="SSF90229">
    <property type="entry name" value="CCCH zinc finger"/>
    <property type="match status" value="1"/>
</dbReference>
<feature type="region of interest" description="Disordered" evidence="6">
    <location>
        <begin position="335"/>
        <end position="380"/>
    </location>
</feature>
<dbReference type="InterPro" id="IPR051181">
    <property type="entry name" value="CAF1_poly(A)_ribonucleases"/>
</dbReference>
<proteinExistence type="inferred from homology"/>
<protein>
    <submittedName>
        <fullName evidence="8">Ribonuclease CAF1</fullName>
    </submittedName>
</protein>
<feature type="compositionally biased region" description="Low complexity" evidence="6">
    <location>
        <begin position="369"/>
        <end position="380"/>
    </location>
</feature>
<evidence type="ECO:0000256" key="3">
    <source>
        <dbReference type="ARBA" id="ARBA00022771"/>
    </source>
</evidence>
<evidence type="ECO:0000256" key="1">
    <source>
        <dbReference type="ARBA" id="ARBA00008372"/>
    </source>
</evidence>
<dbReference type="GO" id="GO:0000175">
    <property type="term" value="F:3'-5'-RNA exonuclease activity"/>
    <property type="evidence" value="ECO:0007669"/>
    <property type="project" value="TreeGrafter"/>
</dbReference>
<dbReference type="PANTHER" id="PTHR15092">
    <property type="entry name" value="POLY A -SPECIFIC RIBONUCLEASE/TARGET OF EGR1, MEMBER 1"/>
    <property type="match status" value="1"/>
</dbReference>
<keyword evidence="4 5" id="KW-0862">Zinc</keyword>
<dbReference type="GO" id="GO:0034472">
    <property type="term" value="P:snRNA 3'-end processing"/>
    <property type="evidence" value="ECO:0007669"/>
    <property type="project" value="TreeGrafter"/>
</dbReference>
<dbReference type="Gene3D" id="3.30.420.10">
    <property type="entry name" value="Ribonuclease H-like superfamily/Ribonuclease H"/>
    <property type="match status" value="1"/>
</dbReference>
<evidence type="ECO:0000256" key="5">
    <source>
        <dbReference type="PROSITE-ProRule" id="PRU00723"/>
    </source>
</evidence>
<keyword evidence="9" id="KW-1185">Reference proteome</keyword>
<comment type="caution">
    <text evidence="8">The sequence shown here is derived from an EMBL/GenBank/DDBJ whole genome shotgun (WGS) entry which is preliminary data.</text>
</comment>
<dbReference type="PROSITE" id="PS50103">
    <property type="entry name" value="ZF_C3H1"/>
    <property type="match status" value="1"/>
</dbReference>
<reference evidence="8 9" key="1">
    <citation type="submission" date="2016-07" db="EMBL/GenBank/DDBJ databases">
        <title>Pervasive Adenine N6-methylation of Active Genes in Fungi.</title>
        <authorList>
            <consortium name="DOE Joint Genome Institute"/>
            <person name="Mondo S.J."/>
            <person name="Dannebaum R.O."/>
            <person name="Kuo R.C."/>
            <person name="Labutti K."/>
            <person name="Haridas S."/>
            <person name="Kuo A."/>
            <person name="Salamov A."/>
            <person name="Ahrendt S.R."/>
            <person name="Lipzen A."/>
            <person name="Sullivan W."/>
            <person name="Andreopoulos W.B."/>
            <person name="Clum A."/>
            <person name="Lindquist E."/>
            <person name="Daum C."/>
            <person name="Ramamoorthy G.K."/>
            <person name="Gryganskyi A."/>
            <person name="Culley D."/>
            <person name="Magnuson J.K."/>
            <person name="James T.Y."/>
            <person name="O'Malley M.A."/>
            <person name="Stajich J.E."/>
            <person name="Spatafora J.W."/>
            <person name="Visel A."/>
            <person name="Grigoriev I.V."/>
        </authorList>
    </citation>
    <scope>NUCLEOTIDE SEQUENCE [LARGE SCALE GENOMIC DNA]</scope>
    <source>
        <strain evidence="8 9">CBS 931.73</strain>
    </source>
</reference>